<organism evidence="1 2">
    <name type="scientific">Punica granatum</name>
    <name type="common">Pomegranate</name>
    <dbReference type="NCBI Taxonomy" id="22663"/>
    <lineage>
        <taxon>Eukaryota</taxon>
        <taxon>Viridiplantae</taxon>
        <taxon>Streptophyta</taxon>
        <taxon>Embryophyta</taxon>
        <taxon>Tracheophyta</taxon>
        <taxon>Spermatophyta</taxon>
        <taxon>Magnoliopsida</taxon>
        <taxon>eudicotyledons</taxon>
        <taxon>Gunneridae</taxon>
        <taxon>Pentapetalae</taxon>
        <taxon>rosids</taxon>
        <taxon>malvids</taxon>
        <taxon>Myrtales</taxon>
        <taxon>Lythraceae</taxon>
        <taxon>Punica</taxon>
    </lineage>
</organism>
<proteinExistence type="predicted"/>
<sequence>MVPLRLGGFWGQDLTNNPTPGMRLPVVGDLIPGTGVTDGVPMLGNHPAREGVAGDLAWDGLLVGPP</sequence>
<evidence type="ECO:0000313" key="1">
    <source>
        <dbReference type="EMBL" id="PKI44077.1"/>
    </source>
</evidence>
<comment type="caution">
    <text evidence="1">The sequence shown here is derived from an EMBL/GenBank/DDBJ whole genome shotgun (WGS) entry which is preliminary data.</text>
</comment>
<evidence type="ECO:0000313" key="2">
    <source>
        <dbReference type="Proteomes" id="UP000233551"/>
    </source>
</evidence>
<name>A0A2I0IJA4_PUNGR</name>
<dbReference type="AlphaFoldDB" id="A0A2I0IJA4"/>
<keyword evidence="2" id="KW-1185">Reference proteome</keyword>
<dbReference type="EMBL" id="PGOL01002951">
    <property type="protein sequence ID" value="PKI44077.1"/>
    <property type="molecule type" value="Genomic_DNA"/>
</dbReference>
<protein>
    <submittedName>
        <fullName evidence="1">Uncharacterized protein</fullName>
    </submittedName>
</protein>
<gene>
    <name evidence="1" type="ORF">CRG98_035539</name>
</gene>
<dbReference type="Proteomes" id="UP000233551">
    <property type="component" value="Unassembled WGS sequence"/>
</dbReference>
<accession>A0A2I0IJA4</accession>
<reference evidence="1 2" key="1">
    <citation type="submission" date="2017-11" db="EMBL/GenBank/DDBJ databases">
        <title>De-novo sequencing of pomegranate (Punica granatum L.) genome.</title>
        <authorList>
            <person name="Akparov Z."/>
            <person name="Amiraslanov A."/>
            <person name="Hajiyeva S."/>
            <person name="Abbasov M."/>
            <person name="Kaur K."/>
            <person name="Hamwieh A."/>
            <person name="Solovyev V."/>
            <person name="Salamov A."/>
            <person name="Braich B."/>
            <person name="Kosarev P."/>
            <person name="Mahmoud A."/>
            <person name="Hajiyev E."/>
            <person name="Babayeva S."/>
            <person name="Izzatullayeva V."/>
            <person name="Mammadov A."/>
            <person name="Mammadov A."/>
            <person name="Sharifova S."/>
            <person name="Ojaghi J."/>
            <person name="Eynullazada K."/>
            <person name="Bayramov B."/>
            <person name="Abdulazimova A."/>
            <person name="Shahmuradov I."/>
        </authorList>
    </citation>
    <scope>NUCLEOTIDE SEQUENCE [LARGE SCALE GENOMIC DNA]</scope>
    <source>
        <strain evidence="2">cv. AG2017</strain>
        <tissue evidence="1">Leaf</tissue>
    </source>
</reference>